<dbReference type="GO" id="GO:0016881">
    <property type="term" value="F:acid-amino acid ligase activity"/>
    <property type="evidence" value="ECO:0007669"/>
    <property type="project" value="InterPro"/>
</dbReference>
<dbReference type="Pfam" id="PF02875">
    <property type="entry name" value="Mur_ligase_C"/>
    <property type="match status" value="1"/>
</dbReference>
<dbReference type="PANTHER" id="PTHR43024:SF1">
    <property type="entry name" value="UDP-N-ACETYLMURAMOYL-TRIPEPTIDE--D-ALANYL-D-ALANINE LIGASE"/>
    <property type="match status" value="1"/>
</dbReference>
<keyword evidence="1" id="KW-0436">Ligase</keyword>
<feature type="transmembrane region" description="Helical" evidence="4">
    <location>
        <begin position="6"/>
        <end position="29"/>
    </location>
</feature>
<evidence type="ECO:0000256" key="2">
    <source>
        <dbReference type="ARBA" id="ARBA00022741"/>
    </source>
</evidence>
<feature type="domain" description="Mur ligase C-terminal" evidence="5">
    <location>
        <begin position="411"/>
        <end position="530"/>
    </location>
</feature>
<keyword evidence="4" id="KW-0812">Transmembrane</keyword>
<sequence length="544" mass="60862">MASFLFLFIFSILWFMRTIKSALFWLYLWQLKEYHIGRFLDHFRTAKGRYIFLNWLFGAKIVLLVGFVLRPALFFEGVMVFYAIEAVKALADFARGAARKPVLTSKMRLISFFVLGVAAAAPVMIFALFRDAFFLFPLGLLLFDIFLPVIISAIVLGFQPFAVLGRRRTIEGAKQKRAIFSNTVVIGITGSYGKTSTKEFLAAILSAKFNVCKTKKHQNSEIGVAQCVLNDLRPEHEIFIAEMGAYGRGGIKLLCDIVKPRIGILTGINEQHMATFGSQENIIKTKFELIESLPEDGAAIMNWDNKFIKSKIQNLKPKINSKSQIQKYKIIKYSTKTREDVWAKDIRIEKEHIYFRGCSKDGDCAEFRVNALGVHCVPNILAAAACAKELDMNLSEIARACEKVTPKLAGMELKKSAGGMNIIDATYSANPDGVISHLEYVKIWSGKKIIVMPCLIELGKASKNVHLRIGRKIGEVCDLAIIITKDKFKELNDGAVSSGMAEDKILFLEDSVKIANKIKDIAGKEDIILLESRLPRQLIGLLGK</sequence>
<dbReference type="SUPFAM" id="SSF53244">
    <property type="entry name" value="MurD-like peptide ligases, peptide-binding domain"/>
    <property type="match status" value="1"/>
</dbReference>
<dbReference type="InterPro" id="IPR051046">
    <property type="entry name" value="MurCDEF_CellWall_CoF430Synth"/>
</dbReference>
<dbReference type="EMBL" id="MHTX01000048">
    <property type="protein sequence ID" value="OHA66952.1"/>
    <property type="molecule type" value="Genomic_DNA"/>
</dbReference>
<gene>
    <name evidence="7" type="ORF">A3D59_01865</name>
</gene>
<evidence type="ECO:0000256" key="1">
    <source>
        <dbReference type="ARBA" id="ARBA00022598"/>
    </source>
</evidence>
<dbReference type="InterPro" id="IPR013221">
    <property type="entry name" value="Mur_ligase_cen"/>
</dbReference>
<evidence type="ECO:0000256" key="3">
    <source>
        <dbReference type="ARBA" id="ARBA00022840"/>
    </source>
</evidence>
<dbReference type="InterPro" id="IPR036615">
    <property type="entry name" value="Mur_ligase_C_dom_sf"/>
</dbReference>
<reference evidence="7 8" key="1">
    <citation type="journal article" date="2016" name="Nat. Commun.">
        <title>Thousands of microbial genomes shed light on interconnected biogeochemical processes in an aquifer system.</title>
        <authorList>
            <person name="Anantharaman K."/>
            <person name="Brown C.T."/>
            <person name="Hug L.A."/>
            <person name="Sharon I."/>
            <person name="Castelle C.J."/>
            <person name="Probst A.J."/>
            <person name="Thomas B.C."/>
            <person name="Singh A."/>
            <person name="Wilkins M.J."/>
            <person name="Karaoz U."/>
            <person name="Brodie E.L."/>
            <person name="Williams K.H."/>
            <person name="Hubbard S.S."/>
            <person name="Banfield J.F."/>
        </authorList>
    </citation>
    <scope>NUCLEOTIDE SEQUENCE [LARGE SCALE GENOMIC DNA]</scope>
</reference>
<evidence type="ECO:0000313" key="7">
    <source>
        <dbReference type="EMBL" id="OHA66952.1"/>
    </source>
</evidence>
<organism evidence="7 8">
    <name type="scientific">Candidatus Wildermuthbacteria bacterium RIFCSPHIGHO2_02_FULL_47_17</name>
    <dbReference type="NCBI Taxonomy" id="1802452"/>
    <lineage>
        <taxon>Bacteria</taxon>
        <taxon>Candidatus Wildermuthiibacteriota</taxon>
    </lineage>
</organism>
<dbReference type="PANTHER" id="PTHR43024">
    <property type="entry name" value="UDP-N-ACETYLMURAMOYL-TRIPEPTIDE--D-ALANYL-D-ALANINE LIGASE"/>
    <property type="match status" value="1"/>
</dbReference>
<keyword evidence="4" id="KW-0472">Membrane</keyword>
<feature type="transmembrane region" description="Helical" evidence="4">
    <location>
        <begin position="50"/>
        <end position="73"/>
    </location>
</feature>
<dbReference type="InterPro" id="IPR004101">
    <property type="entry name" value="Mur_ligase_C"/>
</dbReference>
<feature type="transmembrane region" description="Helical" evidence="4">
    <location>
        <begin position="109"/>
        <end position="129"/>
    </location>
</feature>
<dbReference type="AlphaFoldDB" id="A0A1G2R3X8"/>
<dbReference type="SUPFAM" id="SSF53623">
    <property type="entry name" value="MurD-like peptide ligases, catalytic domain"/>
    <property type="match status" value="1"/>
</dbReference>
<name>A0A1G2R3X8_9BACT</name>
<dbReference type="Proteomes" id="UP000179258">
    <property type="component" value="Unassembled WGS sequence"/>
</dbReference>
<keyword evidence="2" id="KW-0547">Nucleotide-binding</keyword>
<proteinExistence type="predicted"/>
<evidence type="ECO:0000256" key="4">
    <source>
        <dbReference type="SAM" id="Phobius"/>
    </source>
</evidence>
<keyword evidence="3" id="KW-0067">ATP-binding</keyword>
<dbReference type="InterPro" id="IPR036565">
    <property type="entry name" value="Mur-like_cat_sf"/>
</dbReference>
<evidence type="ECO:0000259" key="6">
    <source>
        <dbReference type="Pfam" id="PF08245"/>
    </source>
</evidence>
<comment type="caution">
    <text evidence="7">The sequence shown here is derived from an EMBL/GenBank/DDBJ whole genome shotgun (WGS) entry which is preliminary data.</text>
</comment>
<evidence type="ECO:0000313" key="8">
    <source>
        <dbReference type="Proteomes" id="UP000179258"/>
    </source>
</evidence>
<evidence type="ECO:0000259" key="5">
    <source>
        <dbReference type="Pfam" id="PF02875"/>
    </source>
</evidence>
<feature type="domain" description="Mur ligase central" evidence="6">
    <location>
        <begin position="188"/>
        <end position="387"/>
    </location>
</feature>
<protein>
    <submittedName>
        <fullName evidence="7">Uncharacterized protein</fullName>
    </submittedName>
</protein>
<feature type="transmembrane region" description="Helical" evidence="4">
    <location>
        <begin position="135"/>
        <end position="158"/>
    </location>
</feature>
<dbReference type="Gene3D" id="3.90.190.20">
    <property type="entry name" value="Mur ligase, C-terminal domain"/>
    <property type="match status" value="1"/>
</dbReference>
<dbReference type="GO" id="GO:0005524">
    <property type="term" value="F:ATP binding"/>
    <property type="evidence" value="ECO:0007669"/>
    <property type="project" value="UniProtKB-KW"/>
</dbReference>
<dbReference type="Gene3D" id="3.40.1190.10">
    <property type="entry name" value="Mur-like, catalytic domain"/>
    <property type="match status" value="1"/>
</dbReference>
<accession>A0A1G2R3X8</accession>
<dbReference type="Pfam" id="PF08245">
    <property type="entry name" value="Mur_ligase_M"/>
    <property type="match status" value="1"/>
</dbReference>
<keyword evidence="4" id="KW-1133">Transmembrane helix</keyword>